<sequence length="98" mass="11291">MAIGCSAVYQKHQCIVTHRNFPRVWNISESQSGFQYVVQMMDDVLQALLKKNRKYPIHTCTFVRGESLNRTFYALHAGHFRSHPPIRDLQCCAGSPPR</sequence>
<dbReference type="EMBL" id="JANEYG010000108">
    <property type="protein sequence ID" value="KAJ8912898.1"/>
    <property type="molecule type" value="Genomic_DNA"/>
</dbReference>
<accession>A0AAV8VFD3</accession>
<dbReference type="Proteomes" id="UP001159042">
    <property type="component" value="Unassembled WGS sequence"/>
</dbReference>
<gene>
    <name evidence="1" type="ORF">NQ315_011221</name>
</gene>
<keyword evidence="2" id="KW-1185">Reference proteome</keyword>
<reference evidence="1 2" key="1">
    <citation type="journal article" date="2023" name="Insect Mol. Biol.">
        <title>Genome sequencing provides insights into the evolution of gene families encoding plant cell wall-degrading enzymes in longhorned beetles.</title>
        <authorList>
            <person name="Shin N.R."/>
            <person name="Okamura Y."/>
            <person name="Kirsch R."/>
            <person name="Pauchet Y."/>
        </authorList>
    </citation>
    <scope>NUCLEOTIDE SEQUENCE [LARGE SCALE GENOMIC DNA]</scope>
    <source>
        <strain evidence="1">EAD_L_NR</strain>
    </source>
</reference>
<protein>
    <submittedName>
        <fullName evidence="1">Uncharacterized protein</fullName>
    </submittedName>
</protein>
<comment type="caution">
    <text evidence="1">The sequence shown here is derived from an EMBL/GenBank/DDBJ whole genome shotgun (WGS) entry which is preliminary data.</text>
</comment>
<organism evidence="1 2">
    <name type="scientific">Exocentrus adspersus</name>
    <dbReference type="NCBI Taxonomy" id="1586481"/>
    <lineage>
        <taxon>Eukaryota</taxon>
        <taxon>Metazoa</taxon>
        <taxon>Ecdysozoa</taxon>
        <taxon>Arthropoda</taxon>
        <taxon>Hexapoda</taxon>
        <taxon>Insecta</taxon>
        <taxon>Pterygota</taxon>
        <taxon>Neoptera</taxon>
        <taxon>Endopterygota</taxon>
        <taxon>Coleoptera</taxon>
        <taxon>Polyphaga</taxon>
        <taxon>Cucujiformia</taxon>
        <taxon>Chrysomeloidea</taxon>
        <taxon>Cerambycidae</taxon>
        <taxon>Lamiinae</taxon>
        <taxon>Acanthocinini</taxon>
        <taxon>Exocentrus</taxon>
    </lineage>
</organism>
<name>A0AAV8VFD3_9CUCU</name>
<evidence type="ECO:0000313" key="2">
    <source>
        <dbReference type="Proteomes" id="UP001159042"/>
    </source>
</evidence>
<evidence type="ECO:0000313" key="1">
    <source>
        <dbReference type="EMBL" id="KAJ8912898.1"/>
    </source>
</evidence>
<proteinExistence type="predicted"/>
<dbReference type="AlphaFoldDB" id="A0AAV8VFD3"/>